<dbReference type="EMBL" id="CAFBQP010000069">
    <property type="protein sequence ID" value="CAB5065999.1"/>
    <property type="molecule type" value="Genomic_DNA"/>
</dbReference>
<dbReference type="EMBL" id="CAEZYY010000003">
    <property type="protein sequence ID" value="CAB4740931.1"/>
    <property type="molecule type" value="Genomic_DNA"/>
</dbReference>
<evidence type="ECO:0000313" key="5">
    <source>
        <dbReference type="EMBL" id="CAB5065999.1"/>
    </source>
</evidence>
<evidence type="ECO:0000313" key="3">
    <source>
        <dbReference type="EMBL" id="CAB4804694.1"/>
    </source>
</evidence>
<dbReference type="AlphaFoldDB" id="A0A6J6Y9H9"/>
<sequence>MAESLDIDAMIARFRERAAAVKKRNLPPVAGEERQRFLKQAQEDFMDFAIIADSQVSLEDGVLTLRIDLRPADQRG</sequence>
<name>A0A6J6Y9H9_9ZZZZ</name>
<dbReference type="EMBL" id="CAFAAJ010000065">
    <property type="protein sequence ID" value="CAB4804694.1"/>
    <property type="molecule type" value="Genomic_DNA"/>
</dbReference>
<gene>
    <name evidence="1" type="ORF">UFOPK2602_01183</name>
    <name evidence="2" type="ORF">UFOPK2806_00372</name>
    <name evidence="3" type="ORF">UFOPK3001_01173</name>
    <name evidence="4" type="ORF">UFOPK3954_00882</name>
    <name evidence="5" type="ORF">UFOPK4306_01711</name>
</gene>
<accession>A0A6J6Y9H9</accession>
<proteinExistence type="predicted"/>
<dbReference type="EMBL" id="CAEZXX010000073">
    <property type="protein sequence ID" value="CAB4711444.1"/>
    <property type="molecule type" value="Genomic_DNA"/>
</dbReference>
<protein>
    <submittedName>
        <fullName evidence="3">Unannotated protein</fullName>
    </submittedName>
</protein>
<dbReference type="EMBL" id="CAFBON010000076">
    <property type="protein sequence ID" value="CAB4986525.1"/>
    <property type="molecule type" value="Genomic_DNA"/>
</dbReference>
<organism evidence="3">
    <name type="scientific">freshwater metagenome</name>
    <dbReference type="NCBI Taxonomy" id="449393"/>
    <lineage>
        <taxon>unclassified sequences</taxon>
        <taxon>metagenomes</taxon>
        <taxon>ecological metagenomes</taxon>
    </lineage>
</organism>
<reference evidence="3" key="1">
    <citation type="submission" date="2020-05" db="EMBL/GenBank/DDBJ databases">
        <authorList>
            <person name="Chiriac C."/>
            <person name="Salcher M."/>
            <person name="Ghai R."/>
            <person name="Kavagutti S V."/>
        </authorList>
    </citation>
    <scope>NUCLEOTIDE SEQUENCE</scope>
</reference>
<evidence type="ECO:0000313" key="4">
    <source>
        <dbReference type="EMBL" id="CAB4986525.1"/>
    </source>
</evidence>
<evidence type="ECO:0000313" key="1">
    <source>
        <dbReference type="EMBL" id="CAB4711444.1"/>
    </source>
</evidence>
<evidence type="ECO:0000313" key="2">
    <source>
        <dbReference type="EMBL" id="CAB4740931.1"/>
    </source>
</evidence>